<dbReference type="InterPro" id="IPR021109">
    <property type="entry name" value="Peptidase_aspartic_dom_sf"/>
</dbReference>
<organism evidence="1 2">
    <name type="scientific">Paramuricea clavata</name>
    <name type="common">Red gorgonian</name>
    <name type="synonym">Violescent sea-whip</name>
    <dbReference type="NCBI Taxonomy" id="317549"/>
    <lineage>
        <taxon>Eukaryota</taxon>
        <taxon>Metazoa</taxon>
        <taxon>Cnidaria</taxon>
        <taxon>Anthozoa</taxon>
        <taxon>Octocorallia</taxon>
        <taxon>Malacalcyonacea</taxon>
        <taxon>Plexauridae</taxon>
        <taxon>Paramuricea</taxon>
    </lineage>
</organism>
<dbReference type="Proteomes" id="UP001152795">
    <property type="component" value="Unassembled WGS sequence"/>
</dbReference>
<dbReference type="Gene3D" id="3.10.10.10">
    <property type="entry name" value="HIV Type 1 Reverse Transcriptase, subunit A, domain 1"/>
    <property type="match status" value="1"/>
</dbReference>
<evidence type="ECO:0000313" key="1">
    <source>
        <dbReference type="EMBL" id="CAB4045973.1"/>
    </source>
</evidence>
<feature type="non-terminal residue" evidence="1">
    <location>
        <position position="207"/>
    </location>
</feature>
<comment type="caution">
    <text evidence="1">The sequence shown here is derived from an EMBL/GenBank/DDBJ whole genome shotgun (WGS) entry which is preliminary data.</text>
</comment>
<accession>A0A7D9MJC2</accession>
<dbReference type="Gene3D" id="2.40.70.10">
    <property type="entry name" value="Acid Proteases"/>
    <property type="match status" value="1"/>
</dbReference>
<dbReference type="CDD" id="cd00303">
    <property type="entry name" value="retropepsin_like"/>
    <property type="match status" value="1"/>
</dbReference>
<keyword evidence="2" id="KW-1185">Reference proteome</keyword>
<protein>
    <submittedName>
        <fullName evidence="1">Uncharacterized protein</fullName>
    </submittedName>
</protein>
<evidence type="ECO:0000313" key="2">
    <source>
        <dbReference type="Proteomes" id="UP001152795"/>
    </source>
</evidence>
<dbReference type="AlphaFoldDB" id="A0A7D9MJC2"/>
<dbReference type="OrthoDB" id="2286242at2759"/>
<name>A0A7D9MJC2_PARCT</name>
<reference evidence="1" key="1">
    <citation type="submission" date="2020-04" db="EMBL/GenBank/DDBJ databases">
        <authorList>
            <person name="Alioto T."/>
            <person name="Alioto T."/>
            <person name="Gomez Garrido J."/>
        </authorList>
    </citation>
    <scope>NUCLEOTIDE SEQUENCE</scope>
    <source>
        <strain evidence="1">A484AB</strain>
    </source>
</reference>
<proteinExistence type="predicted"/>
<sequence length="207" mass="23292">MEIADGYSNNKFVFRCLADTGSERTLISEDLLLKHEFVINPAADPHLVAANNHPLKCNGRAHVTLASKGRKTIETAAIVCSDLKQEVILGRPILRRLHIIPKGFPNIIAKVMTFEEELKREFPETLSDKLPEIAMKGEAMKIHLCPDADIIPTRRLTARQVPLARQEAAEEVVEKLLRDKIIQRVDWPTDWISPGFFVPKADGKSVR</sequence>
<dbReference type="SUPFAM" id="SSF56672">
    <property type="entry name" value="DNA/RNA polymerases"/>
    <property type="match status" value="1"/>
</dbReference>
<dbReference type="SUPFAM" id="SSF50630">
    <property type="entry name" value="Acid proteases"/>
    <property type="match status" value="1"/>
</dbReference>
<gene>
    <name evidence="1" type="ORF">PACLA_8A072892</name>
</gene>
<dbReference type="EMBL" id="CACRXK020043996">
    <property type="protein sequence ID" value="CAB4045973.1"/>
    <property type="molecule type" value="Genomic_DNA"/>
</dbReference>
<dbReference type="InterPro" id="IPR043502">
    <property type="entry name" value="DNA/RNA_pol_sf"/>
</dbReference>